<evidence type="ECO:0000313" key="2">
    <source>
        <dbReference type="EMBL" id="EPE26873.1"/>
    </source>
</evidence>
<dbReference type="EMBL" id="KE145370">
    <property type="protein sequence ID" value="EPE26873.1"/>
    <property type="molecule type" value="Genomic_DNA"/>
</dbReference>
<keyword evidence="1" id="KW-0732">Signal</keyword>
<dbReference type="GeneID" id="19461843"/>
<accession>S3DK10</accession>
<feature type="signal peptide" evidence="1">
    <location>
        <begin position="1"/>
        <end position="22"/>
    </location>
</feature>
<dbReference type="RefSeq" id="XP_008086063.1">
    <property type="nucleotide sequence ID" value="XM_008087872.1"/>
</dbReference>
<evidence type="ECO:0000313" key="3">
    <source>
        <dbReference type="Proteomes" id="UP000016922"/>
    </source>
</evidence>
<feature type="chain" id="PRO_5004508604" evidence="1">
    <location>
        <begin position="23"/>
        <end position="189"/>
    </location>
</feature>
<dbReference type="HOGENOM" id="CLU_1496342_0_0_1"/>
<protein>
    <submittedName>
        <fullName evidence="2">Uncharacterized protein</fullName>
    </submittedName>
</protein>
<dbReference type="AlphaFoldDB" id="S3DK10"/>
<organism evidence="2 3">
    <name type="scientific">Glarea lozoyensis (strain ATCC 20868 / MF5171)</name>
    <dbReference type="NCBI Taxonomy" id="1116229"/>
    <lineage>
        <taxon>Eukaryota</taxon>
        <taxon>Fungi</taxon>
        <taxon>Dikarya</taxon>
        <taxon>Ascomycota</taxon>
        <taxon>Pezizomycotina</taxon>
        <taxon>Leotiomycetes</taxon>
        <taxon>Helotiales</taxon>
        <taxon>Helotiaceae</taxon>
        <taxon>Glarea</taxon>
    </lineage>
</organism>
<gene>
    <name evidence="2" type="ORF">GLAREA_02787</name>
</gene>
<dbReference type="KEGG" id="glz:GLAREA_02787"/>
<evidence type="ECO:0000256" key="1">
    <source>
        <dbReference type="SAM" id="SignalP"/>
    </source>
</evidence>
<sequence>MMVRLFTVFGFLVLGYTSVAKAKDPVTRTYYHLQAKVVGAASDKSDDINTLFVGTLQNTHFANPVALVKKPEEWSWFDEDDSRQMFADPSWLESFSMELRLPVQLPLAIQLIEWGPELAWHKDDFNVTGGKLTHDNPIWSSWLDTKVSEPAMLYWLAKDSELPVGDEKSKCHVVDLMVMESHEETHEEW</sequence>
<proteinExistence type="predicted"/>
<dbReference type="Proteomes" id="UP000016922">
    <property type="component" value="Unassembled WGS sequence"/>
</dbReference>
<name>S3DK10_GLAL2</name>
<keyword evidence="3" id="KW-1185">Reference proteome</keyword>
<reference evidence="2 3" key="1">
    <citation type="journal article" date="2013" name="BMC Genomics">
        <title>Genomics-driven discovery of the pneumocandin biosynthetic gene cluster in the fungus Glarea lozoyensis.</title>
        <authorList>
            <person name="Chen L."/>
            <person name="Yue Q."/>
            <person name="Zhang X."/>
            <person name="Xiang M."/>
            <person name="Wang C."/>
            <person name="Li S."/>
            <person name="Che Y."/>
            <person name="Ortiz-Lopez F.J."/>
            <person name="Bills G.F."/>
            <person name="Liu X."/>
            <person name="An Z."/>
        </authorList>
    </citation>
    <scope>NUCLEOTIDE SEQUENCE [LARGE SCALE GENOMIC DNA]</scope>
    <source>
        <strain evidence="3">ATCC 20868 / MF5171</strain>
    </source>
</reference>
<dbReference type="OrthoDB" id="10270368at2759"/>